<evidence type="ECO:0000313" key="4">
    <source>
        <dbReference type="Proteomes" id="UP000198420"/>
    </source>
</evidence>
<keyword evidence="1" id="KW-1133">Transmembrane helix</keyword>
<keyword evidence="1" id="KW-0812">Transmembrane</keyword>
<dbReference type="Proteomes" id="UP000198420">
    <property type="component" value="Unassembled WGS sequence"/>
</dbReference>
<dbReference type="InterPro" id="IPR019692">
    <property type="entry name" value="CFP-6_PH"/>
</dbReference>
<dbReference type="OrthoDB" id="3824918at2"/>
<gene>
    <name evidence="3" type="ORF">SAMN06265355_11293</name>
</gene>
<accession>A0A239CAF7</accession>
<dbReference type="AlphaFoldDB" id="A0A239CAF7"/>
<sequence>MTKSRTLRCPRHLGMILAGGALAALFGVVAIQKAGDGAGAPALAAGTACFVLALGAVPKLRTRMVLDAEGLTLVSGYGRRRFAWTEIIEITADALRLAPGARPRRRAGRR</sequence>
<protein>
    <submittedName>
        <fullName evidence="3">PH domain-containing protein</fullName>
    </submittedName>
</protein>
<feature type="transmembrane region" description="Helical" evidence="1">
    <location>
        <begin position="12"/>
        <end position="32"/>
    </location>
</feature>
<feature type="transmembrane region" description="Helical" evidence="1">
    <location>
        <begin position="38"/>
        <end position="57"/>
    </location>
</feature>
<dbReference type="EMBL" id="FZNP01000012">
    <property type="protein sequence ID" value="SNS17080.1"/>
    <property type="molecule type" value="Genomic_DNA"/>
</dbReference>
<name>A0A239CAF7_9ACTN</name>
<dbReference type="RefSeq" id="WP_089314851.1">
    <property type="nucleotide sequence ID" value="NZ_FZNP01000012.1"/>
</dbReference>
<organism evidence="3 4">
    <name type="scientific">Actinomadura mexicana</name>
    <dbReference type="NCBI Taxonomy" id="134959"/>
    <lineage>
        <taxon>Bacteria</taxon>
        <taxon>Bacillati</taxon>
        <taxon>Actinomycetota</taxon>
        <taxon>Actinomycetes</taxon>
        <taxon>Streptosporangiales</taxon>
        <taxon>Thermomonosporaceae</taxon>
        <taxon>Actinomadura</taxon>
    </lineage>
</organism>
<keyword evidence="4" id="KW-1185">Reference proteome</keyword>
<evidence type="ECO:0000256" key="1">
    <source>
        <dbReference type="SAM" id="Phobius"/>
    </source>
</evidence>
<dbReference type="Pfam" id="PF10756">
    <property type="entry name" value="bPH_6"/>
    <property type="match status" value="1"/>
</dbReference>
<reference evidence="4" key="1">
    <citation type="submission" date="2017-06" db="EMBL/GenBank/DDBJ databases">
        <authorList>
            <person name="Varghese N."/>
            <person name="Submissions S."/>
        </authorList>
    </citation>
    <scope>NUCLEOTIDE SEQUENCE [LARGE SCALE GENOMIC DNA]</scope>
    <source>
        <strain evidence="4">DSM 44485</strain>
    </source>
</reference>
<feature type="domain" description="Low molecular weight protein antigen 6 PH" evidence="2">
    <location>
        <begin position="61"/>
        <end position="92"/>
    </location>
</feature>
<proteinExistence type="predicted"/>
<keyword evidence="1" id="KW-0472">Membrane</keyword>
<evidence type="ECO:0000259" key="2">
    <source>
        <dbReference type="Pfam" id="PF10756"/>
    </source>
</evidence>
<evidence type="ECO:0000313" key="3">
    <source>
        <dbReference type="EMBL" id="SNS17080.1"/>
    </source>
</evidence>